<feature type="compositionally biased region" description="Basic and acidic residues" evidence="4">
    <location>
        <begin position="522"/>
        <end position="540"/>
    </location>
</feature>
<feature type="binding site" evidence="3">
    <location>
        <begin position="211"/>
        <end position="218"/>
    </location>
    <ligand>
        <name>ATP</name>
        <dbReference type="ChEBI" id="CHEBI:30616"/>
    </ligand>
</feature>
<gene>
    <name evidence="7" type="primary">AlNc14C35G3142</name>
    <name evidence="7" type="ORF">ALNC14_036140</name>
</gene>
<feature type="domain" description="PH" evidence="5">
    <location>
        <begin position="1256"/>
        <end position="1382"/>
    </location>
</feature>
<dbReference type="SUPFAM" id="SSF52540">
    <property type="entry name" value="P-loop containing nucleoside triphosphate hydrolases"/>
    <property type="match status" value="1"/>
</dbReference>
<proteinExistence type="inferred from homology"/>
<evidence type="ECO:0000256" key="2">
    <source>
        <dbReference type="ARBA" id="ARBA00022840"/>
    </source>
</evidence>
<keyword evidence="1 3" id="KW-0547">Nucleotide-binding</keyword>
<sequence>MDFACSDAVCVVLNARFSAMDSSEKYCFLTVKYTLLKLLASFQDRFRESSFTASMELKTRNKTAKTGDTTLESDKHDPNTSISAIKVVVRVRPLNAKELGNRSPIILNVQNSSIQVANPAGFNDSKHPATGNTENASPKHLHANAFASEDCRTFHFDRCFTSPIDPASDIISQDIDPVTGKPNQLAIFDEVGVSMIDSAFQGFHCTVLAYGQTGSGKTHTMFGDKESGQQGLIPRVCEALFHDIDLKRENSQESLNAHTTFHVDVTYCEIYKEKVIDLLDEENTCARNRPSSAPPDDTGVFISRKPLKIREHPVTGPFIEGLITQSVHSYEEIALIMATGEKARTVGSTLMNSVSSRSHAVFTITLTQAYRDPGSLSCHDEISKISLVDLAGSERALNAGTSGERLKEGAMINKSLTTLGRVISALSKKSVDRVPYRDSALTWLLKESLGGNAKTTMMAMVSPAAENYDETMSTLRYAESAKKVINCALVNEDENTKIVRSLRQEIMELREALSKLTIELEPSQKPRELEPSPKPREKEEQCVNVEANAIFTNSNRPILVNLDLVDAFNAIAYGLQVGITVFGRGNQISIECSCTEDSESNFQVRLSSEESVHVNDERLSCASSIELFHGDCIRYEDGMLRLLIPGIKVREPFAQVCPLPPIPEGNMNELVDGLNALCQRVGVIWSFQNEGNEVVISRMDQPTRVAWSSEEVILKYDKLTQVLGTLQELLPASPSLLQKESIAEVEEIPPSDTPLCARLHGYARITLCTTQLARASDCAQAVSLVIITPTGKCIGNAELSYSKPGNTCEYHLQRLAFYANAVTSECISVIIKHCNAHVEHTIPMSLDMHTKGDQIVVLNHRWRVEGNSEMALLEVWGHGRVLVPASLGEKTPYSPPRIDFFVSADIQECDSDGNYVPVAVKKDGTLRLHLNQARKISLRIVQADTASFCLREILMVKISSVRRQRLSMWRDAFESGKCAQSASAMSLRSPVSDPQNRWKDLEILEVSTCDFASRTLCGTFDCKNDEEVIDPKKSRSIFQLAVSFRQQYNATPIVIFKSIVVKICPWTPKNLPLRQRISRGWEATRTAWWAKESYSRNFRLGTWFTAELLMEKKRCNDDLPARNVAGALMETLAHGMDRMEAIMSLEVVRQLLLAMIPIPSDGNVEILRKVLEKNVPETSMCVEMESQRLFLTLKSRKGIRLCLTDANRLDEKECEPVPFLITEPARFGSKDALKYVQAAPWQSSVAEMCGFLDIHRCMQLGTAANAIVTNGSSVKWQRRWFVLRRPFLYAYKSMARKEQVGVIEITKCQIIVPMTLSAKNRRHSLPVFWKAGGKDTGSSERQPPFTFQLWSQTGSRSLIWSFRASSCAELRAWLVAIDPLKIEACNALRPIPESCDLPAMTA</sequence>
<dbReference type="InterPro" id="IPR011993">
    <property type="entry name" value="PH-like_dom_sf"/>
</dbReference>
<dbReference type="Gene3D" id="2.30.29.30">
    <property type="entry name" value="Pleckstrin-homology domain (PH domain)/Phosphotyrosine-binding domain (PTB)"/>
    <property type="match status" value="1"/>
</dbReference>
<dbReference type="SMART" id="SM00233">
    <property type="entry name" value="PH"/>
    <property type="match status" value="1"/>
</dbReference>
<dbReference type="GO" id="GO:0005524">
    <property type="term" value="F:ATP binding"/>
    <property type="evidence" value="ECO:0007669"/>
    <property type="project" value="UniProtKB-UniRule"/>
</dbReference>
<comment type="similarity">
    <text evidence="3">Belongs to the TRAFAC class myosin-kinesin ATPase superfamily. Kinesin family.</text>
</comment>
<dbReference type="Gene3D" id="3.40.850.10">
    <property type="entry name" value="Kinesin motor domain"/>
    <property type="match status" value="1"/>
</dbReference>
<name>F0W8L6_9STRA</name>
<protein>
    <submittedName>
        <fullName evidence="7">Kinesinlike protein putative</fullName>
    </submittedName>
</protein>
<dbReference type="InterPro" id="IPR027417">
    <property type="entry name" value="P-loop_NTPase"/>
</dbReference>
<dbReference type="GO" id="GO:0007018">
    <property type="term" value="P:microtubule-based movement"/>
    <property type="evidence" value="ECO:0007669"/>
    <property type="project" value="InterPro"/>
</dbReference>
<dbReference type="InterPro" id="IPR019821">
    <property type="entry name" value="Kinesin_motor_CS"/>
</dbReference>
<dbReference type="PROSITE" id="PS00411">
    <property type="entry name" value="KINESIN_MOTOR_1"/>
    <property type="match status" value="1"/>
</dbReference>
<keyword evidence="2 3" id="KW-0067">ATP-binding</keyword>
<reference evidence="7" key="2">
    <citation type="submission" date="2011-02" db="EMBL/GenBank/DDBJ databases">
        <authorList>
            <person name="MacLean D."/>
        </authorList>
    </citation>
    <scope>NUCLEOTIDE SEQUENCE</scope>
</reference>
<dbReference type="SUPFAM" id="SSF50729">
    <property type="entry name" value="PH domain-like"/>
    <property type="match status" value="1"/>
</dbReference>
<evidence type="ECO:0000256" key="4">
    <source>
        <dbReference type="SAM" id="MobiDB-lite"/>
    </source>
</evidence>
<dbReference type="SMART" id="SM00129">
    <property type="entry name" value="KISc"/>
    <property type="match status" value="1"/>
</dbReference>
<accession>F0W8L6</accession>
<organism evidence="7">
    <name type="scientific">Albugo laibachii Nc14</name>
    <dbReference type="NCBI Taxonomy" id="890382"/>
    <lineage>
        <taxon>Eukaryota</taxon>
        <taxon>Sar</taxon>
        <taxon>Stramenopiles</taxon>
        <taxon>Oomycota</taxon>
        <taxon>Peronosporomycetes</taxon>
        <taxon>Albuginales</taxon>
        <taxon>Albuginaceae</taxon>
        <taxon>Albugo</taxon>
    </lineage>
</organism>
<dbReference type="GO" id="GO:0008017">
    <property type="term" value="F:microtubule binding"/>
    <property type="evidence" value="ECO:0007669"/>
    <property type="project" value="InterPro"/>
</dbReference>
<reference evidence="7" key="1">
    <citation type="journal article" date="2011" name="PLoS Biol.">
        <title>Gene gain and loss during evolution of obligate parasitism in the white rust pathogen of Arabidopsis thaliana.</title>
        <authorList>
            <person name="Kemen E."/>
            <person name="Gardiner A."/>
            <person name="Schultz-Larsen T."/>
            <person name="Kemen A.C."/>
            <person name="Balmuth A.L."/>
            <person name="Robert-Seilaniantz A."/>
            <person name="Bailey K."/>
            <person name="Holub E."/>
            <person name="Studholme D.J."/>
            <person name="Maclean D."/>
            <person name="Jones J.D."/>
        </authorList>
    </citation>
    <scope>NUCLEOTIDE SEQUENCE</scope>
</reference>
<dbReference type="PROSITE" id="PS50067">
    <property type="entry name" value="KINESIN_MOTOR_2"/>
    <property type="match status" value="1"/>
</dbReference>
<dbReference type="PROSITE" id="PS50003">
    <property type="entry name" value="PH_DOMAIN"/>
    <property type="match status" value="1"/>
</dbReference>
<evidence type="ECO:0000313" key="7">
    <source>
        <dbReference type="EMBL" id="CCA17471.1"/>
    </source>
</evidence>
<evidence type="ECO:0000259" key="5">
    <source>
        <dbReference type="PROSITE" id="PS50003"/>
    </source>
</evidence>
<dbReference type="Pfam" id="PF00225">
    <property type="entry name" value="Kinesin"/>
    <property type="match status" value="1"/>
</dbReference>
<dbReference type="Pfam" id="PF00169">
    <property type="entry name" value="PH"/>
    <property type="match status" value="1"/>
</dbReference>
<dbReference type="InterPro" id="IPR036961">
    <property type="entry name" value="Kinesin_motor_dom_sf"/>
</dbReference>
<dbReference type="PANTHER" id="PTHR47117">
    <property type="entry name" value="STAR-RELATED LIPID TRANSFER PROTEIN 9"/>
    <property type="match status" value="1"/>
</dbReference>
<feature type="region of interest" description="Disordered" evidence="4">
    <location>
        <begin position="520"/>
        <end position="540"/>
    </location>
</feature>
<dbReference type="InterPro" id="IPR001752">
    <property type="entry name" value="Kinesin_motor_dom"/>
</dbReference>
<evidence type="ECO:0000259" key="6">
    <source>
        <dbReference type="PROSITE" id="PS50067"/>
    </source>
</evidence>
<dbReference type="PRINTS" id="PR00380">
    <property type="entry name" value="KINESINHEAVY"/>
</dbReference>
<feature type="domain" description="Kinesin motor" evidence="6">
    <location>
        <begin position="84"/>
        <end position="484"/>
    </location>
</feature>
<dbReference type="EMBL" id="FR824080">
    <property type="protein sequence ID" value="CCA17471.1"/>
    <property type="molecule type" value="Genomic_DNA"/>
</dbReference>
<dbReference type="GO" id="GO:0003777">
    <property type="term" value="F:microtubule motor activity"/>
    <property type="evidence" value="ECO:0007669"/>
    <property type="project" value="InterPro"/>
</dbReference>
<keyword evidence="3" id="KW-0505">Motor protein</keyword>
<evidence type="ECO:0000256" key="3">
    <source>
        <dbReference type="PROSITE-ProRule" id="PRU00283"/>
    </source>
</evidence>
<dbReference type="InterPro" id="IPR001849">
    <property type="entry name" value="PH_domain"/>
</dbReference>
<evidence type="ECO:0000256" key="1">
    <source>
        <dbReference type="ARBA" id="ARBA00022741"/>
    </source>
</evidence>
<dbReference type="HOGENOM" id="CLU_002113_0_0_1"/>